<accession>A0AAE5T065</accession>
<dbReference type="RefSeq" id="WP_107360651.1">
    <property type="nucleotide sequence ID" value="NZ_PYZV01000012.1"/>
</dbReference>
<name>A0AAE5T065_STACR</name>
<gene>
    <name evidence="1" type="ORF">BU653_06525</name>
</gene>
<organism evidence="1 2">
    <name type="scientific">Staphylococcus chromogenes</name>
    <name type="common">Staphylococcus hyicus subsp. chromogenes</name>
    <dbReference type="NCBI Taxonomy" id="46126"/>
    <lineage>
        <taxon>Bacteria</taxon>
        <taxon>Bacillati</taxon>
        <taxon>Bacillota</taxon>
        <taxon>Bacilli</taxon>
        <taxon>Bacillales</taxon>
        <taxon>Staphylococcaceae</taxon>
        <taxon>Staphylococcus</taxon>
    </lineage>
</organism>
<dbReference type="AlphaFoldDB" id="A0AAE5T065"/>
<reference evidence="1 2" key="1">
    <citation type="journal article" date="2016" name="Front. Microbiol.">
        <title>Comprehensive Phylogenetic Analysis of Bovine Non-aureus Staphylococci Species Based on Whole-Genome Sequencing.</title>
        <authorList>
            <person name="Naushad S."/>
            <person name="Barkema H.W."/>
            <person name="Luby C."/>
            <person name="Condas L.A."/>
            <person name="Nobrega D.B."/>
            <person name="Carson D.A."/>
            <person name="De Buck J."/>
        </authorList>
    </citation>
    <scope>NUCLEOTIDE SEQUENCE [LARGE SCALE GENOMIC DNA]</scope>
    <source>
        <strain evidence="1 2">SNUC 505</strain>
    </source>
</reference>
<dbReference type="Proteomes" id="UP000242704">
    <property type="component" value="Unassembled WGS sequence"/>
</dbReference>
<evidence type="ECO:0000313" key="1">
    <source>
        <dbReference type="EMBL" id="PTG14153.1"/>
    </source>
</evidence>
<sequence length="173" mass="20801">MLSVIISFLLGWWTSKHTFKEEFAKDKYLEFHNEVIKQCYRLPNHFLVNFETLYKLNNEDIFSKTFSENLIFLDDSRIEKWIKFNYVLRVYETESTRIPIKNEILLPLLNYYSGIIILETLEESKTIARKLNLPEVAKELTSTMCDESFYEQKLPTRKVAREHNLEYLMPHFS</sequence>
<comment type="caution">
    <text evidence="1">The sequence shown here is derived from an EMBL/GenBank/DDBJ whole genome shotgun (WGS) entry which is preliminary data.</text>
</comment>
<protein>
    <submittedName>
        <fullName evidence="1">Uncharacterized protein</fullName>
    </submittedName>
</protein>
<dbReference type="EMBL" id="PZBZ01000029">
    <property type="protein sequence ID" value="PTG14153.1"/>
    <property type="molecule type" value="Genomic_DNA"/>
</dbReference>
<evidence type="ECO:0000313" key="2">
    <source>
        <dbReference type="Proteomes" id="UP000242704"/>
    </source>
</evidence>
<proteinExistence type="predicted"/>